<dbReference type="CDD" id="cd17483">
    <property type="entry name" value="MFS_Atg22_like"/>
    <property type="match status" value="1"/>
</dbReference>
<keyword evidence="8 10" id="KW-0072">Autophagy</keyword>
<dbReference type="STRING" id="5217.A0A4Q1BKG5"/>
<keyword evidence="5 10" id="KW-0812">Transmembrane</keyword>
<dbReference type="VEuPathDB" id="FungiDB:TREMEDRAFT_45912"/>
<evidence type="ECO:0000256" key="11">
    <source>
        <dbReference type="SAM" id="MobiDB-lite"/>
    </source>
</evidence>
<dbReference type="InterPro" id="IPR050495">
    <property type="entry name" value="ATG22/LtaA_families"/>
</dbReference>
<comment type="function">
    <text evidence="10">Vacuolar effluxer which mediate the efflux of amino acids resulting from autophagic degradation. The release of autophagic amino acids allows the maintenance of protein synthesis and viability during nitrogen starvation.</text>
</comment>
<feature type="transmembrane region" description="Helical" evidence="10">
    <location>
        <begin position="324"/>
        <end position="346"/>
    </location>
</feature>
<evidence type="ECO:0000256" key="1">
    <source>
        <dbReference type="ARBA" id="ARBA00004128"/>
    </source>
</evidence>
<feature type="transmembrane region" description="Helical" evidence="10">
    <location>
        <begin position="358"/>
        <end position="378"/>
    </location>
</feature>
<sequence>MAREIGYLAPDYITPCTLVDRPALETACKARILGIMVDTASFSMYVKSISVFIQALCIISVGSLADSPFWRKRLLVIFALTGSISAILLFLFPSSPNPSLPILAALLNILGSVTYSTTLVCSNAFLPSLAREDPVVRAAFKSLQSSDPSLPLETDDEEGNIIPPLLDDAVRAISTQDLASSDPAISPTTPTHPTSLPADISEEGRDIQTEDEQHAQALLSLTTSRISSTAYALGFLSGVSVLLLLTIPVLKLHGSTSALRLAIGISGLWWGIFTIPAWMGLPSGSRKGNGVGESSGGRLGWLGMGWRRVGDMIRPKEMRELRDLFVLLVAWIFLSDGFHTTTYTAILYASSTLRMSPAGIIAIGVLVQLSAIFSSLLAPKLQRRMGWSNLHFLLSVTVLGLVLPLYAVIGLVLPFGGLRTQGEMYVAAGWFGLLYGPFSSYSRAVYAELIPPNHESSFFSLFALTDKSASFIGPLVVGLIADTTGNIRLGFVFLLIMLSVPIPVLLRVNMSRGREDALQWSERQRIKVEERFNGERVGLLSE</sequence>
<proteinExistence type="inferred from homology"/>
<dbReference type="InParanoid" id="A0A4Q1BKG5"/>
<dbReference type="Gene3D" id="1.20.1250.20">
    <property type="entry name" value="MFS general substrate transporter like domains"/>
    <property type="match status" value="1"/>
</dbReference>
<dbReference type="Proteomes" id="UP000289152">
    <property type="component" value="Unassembled WGS sequence"/>
</dbReference>
<feature type="transmembrane region" description="Helical" evidence="10">
    <location>
        <begin position="230"/>
        <end position="249"/>
    </location>
</feature>
<dbReference type="PANTHER" id="PTHR23519:SF1">
    <property type="entry name" value="AUTOPHAGY-RELATED PROTEIN 22"/>
    <property type="match status" value="1"/>
</dbReference>
<keyword evidence="7 10" id="KW-1133">Transmembrane helix</keyword>
<dbReference type="GO" id="GO:0005774">
    <property type="term" value="C:vacuolar membrane"/>
    <property type="evidence" value="ECO:0007669"/>
    <property type="project" value="UniProtKB-SubCell"/>
</dbReference>
<evidence type="ECO:0000256" key="6">
    <source>
        <dbReference type="ARBA" id="ARBA00022970"/>
    </source>
</evidence>
<evidence type="ECO:0000256" key="4">
    <source>
        <dbReference type="ARBA" id="ARBA00022554"/>
    </source>
</evidence>
<dbReference type="GO" id="GO:0006914">
    <property type="term" value="P:autophagy"/>
    <property type="evidence" value="ECO:0007669"/>
    <property type="project" value="UniProtKB-KW"/>
</dbReference>
<dbReference type="EMBL" id="SDIL01000052">
    <property type="protein sequence ID" value="RXK38176.1"/>
    <property type="molecule type" value="Genomic_DNA"/>
</dbReference>
<evidence type="ECO:0000256" key="7">
    <source>
        <dbReference type="ARBA" id="ARBA00022989"/>
    </source>
</evidence>
<feature type="transmembrane region" description="Helical" evidence="10">
    <location>
        <begin position="261"/>
        <end position="281"/>
    </location>
</feature>
<evidence type="ECO:0000256" key="9">
    <source>
        <dbReference type="ARBA" id="ARBA00023136"/>
    </source>
</evidence>
<keyword evidence="3 10" id="KW-0813">Transport</keyword>
<dbReference type="OrthoDB" id="192733at2759"/>
<feature type="transmembrane region" description="Helical" evidence="10">
    <location>
        <begin position="100"/>
        <end position="121"/>
    </location>
</feature>
<feature type="region of interest" description="Disordered" evidence="11">
    <location>
        <begin position="180"/>
        <end position="199"/>
    </location>
</feature>
<protein>
    <recommendedName>
        <fullName evidence="10">Autophagy-related protein</fullName>
    </recommendedName>
</protein>
<reference evidence="12 13" key="1">
    <citation type="submission" date="2016-06" db="EMBL/GenBank/DDBJ databases">
        <title>Evolution of pathogenesis and genome organization in the Tremellales.</title>
        <authorList>
            <person name="Cuomo C."/>
            <person name="Litvintseva A."/>
            <person name="Heitman J."/>
            <person name="Chen Y."/>
            <person name="Sun S."/>
            <person name="Springer D."/>
            <person name="Dromer F."/>
            <person name="Young S."/>
            <person name="Zeng Q."/>
            <person name="Chapman S."/>
            <person name="Gujja S."/>
            <person name="Saif S."/>
            <person name="Birren B."/>
        </authorList>
    </citation>
    <scope>NUCLEOTIDE SEQUENCE [LARGE SCALE GENOMIC DNA]</scope>
    <source>
        <strain evidence="12 13">ATCC 28783</strain>
    </source>
</reference>
<gene>
    <name evidence="12" type="ORF">M231_04550</name>
</gene>
<feature type="transmembrane region" description="Helical" evidence="10">
    <location>
        <begin position="425"/>
        <end position="446"/>
    </location>
</feature>
<feature type="compositionally biased region" description="Low complexity" evidence="11">
    <location>
        <begin position="186"/>
        <end position="197"/>
    </location>
</feature>
<evidence type="ECO:0000256" key="10">
    <source>
        <dbReference type="RuleBase" id="RU363073"/>
    </source>
</evidence>
<feature type="transmembrane region" description="Helical" evidence="10">
    <location>
        <begin position="42"/>
        <end position="62"/>
    </location>
</feature>
<feature type="transmembrane region" description="Helical" evidence="10">
    <location>
        <begin position="74"/>
        <end position="94"/>
    </location>
</feature>
<dbReference type="InterPro" id="IPR024671">
    <property type="entry name" value="Atg22-like"/>
</dbReference>
<dbReference type="InterPro" id="IPR044738">
    <property type="entry name" value="Atg22"/>
</dbReference>
<dbReference type="PANTHER" id="PTHR23519">
    <property type="entry name" value="AUTOPHAGY-RELATED PROTEIN 22"/>
    <property type="match status" value="1"/>
</dbReference>
<dbReference type="InterPro" id="IPR036259">
    <property type="entry name" value="MFS_trans_sf"/>
</dbReference>
<accession>A0A4Q1BKG5</accession>
<evidence type="ECO:0000256" key="8">
    <source>
        <dbReference type="ARBA" id="ARBA00023006"/>
    </source>
</evidence>
<feature type="transmembrane region" description="Helical" evidence="10">
    <location>
        <begin position="390"/>
        <end position="413"/>
    </location>
</feature>
<dbReference type="Pfam" id="PF11700">
    <property type="entry name" value="ATG22"/>
    <property type="match status" value="1"/>
</dbReference>
<evidence type="ECO:0000256" key="2">
    <source>
        <dbReference type="ARBA" id="ARBA00006978"/>
    </source>
</evidence>
<keyword evidence="9 10" id="KW-0472">Membrane</keyword>
<feature type="transmembrane region" description="Helical" evidence="10">
    <location>
        <begin position="487"/>
        <end position="506"/>
    </location>
</feature>
<comment type="similarity">
    <text evidence="2 10">Belongs to the ATG22 family.</text>
</comment>
<dbReference type="SUPFAM" id="SSF103473">
    <property type="entry name" value="MFS general substrate transporter"/>
    <property type="match status" value="1"/>
</dbReference>
<keyword evidence="13" id="KW-1185">Reference proteome</keyword>
<organism evidence="12 13">
    <name type="scientific">Tremella mesenterica</name>
    <name type="common">Jelly fungus</name>
    <dbReference type="NCBI Taxonomy" id="5217"/>
    <lineage>
        <taxon>Eukaryota</taxon>
        <taxon>Fungi</taxon>
        <taxon>Dikarya</taxon>
        <taxon>Basidiomycota</taxon>
        <taxon>Agaricomycotina</taxon>
        <taxon>Tremellomycetes</taxon>
        <taxon>Tremellales</taxon>
        <taxon>Tremellaceae</taxon>
        <taxon>Tremella</taxon>
    </lineage>
</organism>
<evidence type="ECO:0000313" key="13">
    <source>
        <dbReference type="Proteomes" id="UP000289152"/>
    </source>
</evidence>
<comment type="caution">
    <text evidence="12">The sequence shown here is derived from an EMBL/GenBank/DDBJ whole genome shotgun (WGS) entry which is preliminary data.</text>
</comment>
<feature type="transmembrane region" description="Helical" evidence="10">
    <location>
        <begin position="458"/>
        <end position="481"/>
    </location>
</feature>
<dbReference type="GO" id="GO:0032974">
    <property type="term" value="P:amino acid transmembrane export from vacuole"/>
    <property type="evidence" value="ECO:0007669"/>
    <property type="project" value="InterPro"/>
</dbReference>
<evidence type="ECO:0000313" key="12">
    <source>
        <dbReference type="EMBL" id="RXK38176.1"/>
    </source>
</evidence>
<dbReference type="AlphaFoldDB" id="A0A4Q1BKG5"/>
<keyword evidence="4 10" id="KW-0926">Vacuole</keyword>
<keyword evidence="6 10" id="KW-0029">Amino-acid transport</keyword>
<dbReference type="FunCoup" id="A0A4Q1BKG5">
    <property type="interactions" value="5"/>
</dbReference>
<evidence type="ECO:0000256" key="5">
    <source>
        <dbReference type="ARBA" id="ARBA00022692"/>
    </source>
</evidence>
<comment type="subcellular location">
    <subcellularLocation>
        <location evidence="1 10">Vacuole membrane</location>
        <topology evidence="1 10">Multi-pass membrane protein</topology>
    </subcellularLocation>
</comment>
<name>A0A4Q1BKG5_TREME</name>
<evidence type="ECO:0000256" key="3">
    <source>
        <dbReference type="ARBA" id="ARBA00022448"/>
    </source>
</evidence>